<dbReference type="Pfam" id="PF09917">
    <property type="entry name" value="DUF2147"/>
    <property type="match status" value="1"/>
</dbReference>
<dbReference type="Gene3D" id="2.40.128.520">
    <property type="match status" value="1"/>
</dbReference>
<dbReference type="EMBL" id="JAMSCK010000003">
    <property type="protein sequence ID" value="MCM8569454.1"/>
    <property type="molecule type" value="Genomic_DNA"/>
</dbReference>
<evidence type="ECO:0000313" key="2">
    <source>
        <dbReference type="EMBL" id="MCM8569454.1"/>
    </source>
</evidence>
<evidence type="ECO:0000259" key="1">
    <source>
        <dbReference type="Pfam" id="PF09917"/>
    </source>
</evidence>
<feature type="domain" description="DUF2147" evidence="1">
    <location>
        <begin position="32"/>
        <end position="150"/>
    </location>
</feature>
<reference evidence="2" key="1">
    <citation type="submission" date="2022-06" db="EMBL/GenBank/DDBJ databases">
        <title>Gramella sediminis sp. nov., isolated from deep-sea sediment of the Indian Ocean.</title>
        <authorList>
            <person name="Yang L."/>
        </authorList>
    </citation>
    <scope>NUCLEOTIDE SEQUENCE</scope>
    <source>
        <strain evidence="2">HMD3159</strain>
    </source>
</reference>
<name>A0ABT0Z1M3_9FLAO</name>
<gene>
    <name evidence="2" type="ORF">NE848_08690</name>
</gene>
<keyword evidence="3" id="KW-1185">Reference proteome</keyword>
<dbReference type="PANTHER" id="PTHR36919:SF2">
    <property type="entry name" value="BLL6627 PROTEIN"/>
    <property type="match status" value="1"/>
</dbReference>
<accession>A0ABT0Z1M3</accession>
<dbReference type="RefSeq" id="WP_252112531.1">
    <property type="nucleotide sequence ID" value="NZ_JAMSCK010000003.1"/>
</dbReference>
<sequence>MKPFITQFLTTGFLIFVSLPVLAQNEEKTILGLWYNSDKSAKVEIYKCKDVKNEYCGKIVWLEEPTDEAGKPRLDRKNPDVELRSRPVMGIHLMSGFEYTGGSEWEDGEIYDPEKGKTYACNMKLQENGELEIIGYIGFSLMGRKMVWTRAE</sequence>
<comment type="caution">
    <text evidence="2">The sequence shown here is derived from an EMBL/GenBank/DDBJ whole genome shotgun (WGS) entry which is preliminary data.</text>
</comment>
<protein>
    <submittedName>
        <fullName evidence="2">DUF2147 domain-containing protein</fullName>
    </submittedName>
</protein>
<dbReference type="InterPro" id="IPR019223">
    <property type="entry name" value="DUF2147"/>
</dbReference>
<proteinExistence type="predicted"/>
<dbReference type="PANTHER" id="PTHR36919">
    <property type="entry name" value="BLR1215 PROTEIN"/>
    <property type="match status" value="1"/>
</dbReference>
<dbReference type="Proteomes" id="UP001155077">
    <property type="component" value="Unassembled WGS sequence"/>
</dbReference>
<organism evidence="2 3">
    <name type="scientific">Gramella jeungdoensis</name>
    <dbReference type="NCBI Taxonomy" id="708091"/>
    <lineage>
        <taxon>Bacteria</taxon>
        <taxon>Pseudomonadati</taxon>
        <taxon>Bacteroidota</taxon>
        <taxon>Flavobacteriia</taxon>
        <taxon>Flavobacteriales</taxon>
        <taxon>Flavobacteriaceae</taxon>
        <taxon>Christiangramia</taxon>
    </lineage>
</organism>
<evidence type="ECO:0000313" key="3">
    <source>
        <dbReference type="Proteomes" id="UP001155077"/>
    </source>
</evidence>